<dbReference type="PANTHER" id="PTHR33169:SF14">
    <property type="entry name" value="TRANSCRIPTIONAL REGULATOR RV3488"/>
    <property type="match status" value="1"/>
</dbReference>
<dbReference type="InterPro" id="IPR036388">
    <property type="entry name" value="WH-like_DNA-bd_sf"/>
</dbReference>
<protein>
    <submittedName>
        <fullName evidence="2">PadR family transcriptional regulator</fullName>
    </submittedName>
</protein>
<dbReference type="Proteomes" id="UP001595962">
    <property type="component" value="Unassembled WGS sequence"/>
</dbReference>
<dbReference type="InterPro" id="IPR052509">
    <property type="entry name" value="Metal_resp_DNA-bind_regulator"/>
</dbReference>
<dbReference type="Gene3D" id="1.10.10.10">
    <property type="entry name" value="Winged helix-like DNA-binding domain superfamily/Winged helix DNA-binding domain"/>
    <property type="match status" value="1"/>
</dbReference>
<accession>A0ABV9JGL4</accession>
<sequence length="115" mass="12733">MSQDKFIGELEQMLLLCILQLREQAYGTQIRLCLAERAGRDLSIGALYTTLERMEQKGMLNSRLGEATAERGGRAKKYFVLTAEGVQALQRSKQALDNLWQGIALGSPDTGNRSA</sequence>
<dbReference type="SUPFAM" id="SSF46785">
    <property type="entry name" value="Winged helix' DNA-binding domain"/>
    <property type="match status" value="1"/>
</dbReference>
<evidence type="ECO:0000313" key="2">
    <source>
        <dbReference type="EMBL" id="MFC4653527.1"/>
    </source>
</evidence>
<name>A0ABV9JGL4_9GAMM</name>
<reference evidence="3" key="1">
    <citation type="journal article" date="2019" name="Int. J. Syst. Evol. Microbiol.">
        <title>The Global Catalogue of Microorganisms (GCM) 10K type strain sequencing project: providing services to taxonomists for standard genome sequencing and annotation.</title>
        <authorList>
            <consortium name="The Broad Institute Genomics Platform"/>
            <consortium name="The Broad Institute Genome Sequencing Center for Infectious Disease"/>
            <person name="Wu L."/>
            <person name="Ma J."/>
        </authorList>
    </citation>
    <scope>NUCLEOTIDE SEQUENCE [LARGE SCALE GENOMIC DNA]</scope>
    <source>
        <strain evidence="3">DT28</strain>
    </source>
</reference>
<dbReference type="Pfam" id="PF03551">
    <property type="entry name" value="PadR"/>
    <property type="match status" value="1"/>
</dbReference>
<evidence type="ECO:0000313" key="3">
    <source>
        <dbReference type="Proteomes" id="UP001595962"/>
    </source>
</evidence>
<organism evidence="2 3">
    <name type="scientific">Rheinheimera marina</name>
    <dbReference type="NCBI Taxonomy" id="1774958"/>
    <lineage>
        <taxon>Bacteria</taxon>
        <taxon>Pseudomonadati</taxon>
        <taxon>Pseudomonadota</taxon>
        <taxon>Gammaproteobacteria</taxon>
        <taxon>Chromatiales</taxon>
        <taxon>Chromatiaceae</taxon>
        <taxon>Rheinheimera</taxon>
    </lineage>
</organism>
<feature type="domain" description="Transcription regulator PadR N-terminal" evidence="1">
    <location>
        <begin position="15"/>
        <end position="90"/>
    </location>
</feature>
<keyword evidence="3" id="KW-1185">Reference proteome</keyword>
<dbReference type="PANTHER" id="PTHR33169">
    <property type="entry name" value="PADR-FAMILY TRANSCRIPTIONAL REGULATOR"/>
    <property type="match status" value="1"/>
</dbReference>
<dbReference type="InterPro" id="IPR005149">
    <property type="entry name" value="Tscrpt_reg_PadR_N"/>
</dbReference>
<evidence type="ECO:0000259" key="1">
    <source>
        <dbReference type="Pfam" id="PF03551"/>
    </source>
</evidence>
<comment type="caution">
    <text evidence="2">The sequence shown here is derived from an EMBL/GenBank/DDBJ whole genome shotgun (WGS) entry which is preliminary data.</text>
</comment>
<proteinExistence type="predicted"/>
<dbReference type="EMBL" id="JBHSGB010000001">
    <property type="protein sequence ID" value="MFC4653527.1"/>
    <property type="molecule type" value="Genomic_DNA"/>
</dbReference>
<gene>
    <name evidence="2" type="ORF">ACFO3I_00680</name>
</gene>
<dbReference type="RefSeq" id="WP_377330892.1">
    <property type="nucleotide sequence ID" value="NZ_JBHSGB010000001.1"/>
</dbReference>
<dbReference type="InterPro" id="IPR036390">
    <property type="entry name" value="WH_DNA-bd_sf"/>
</dbReference>